<evidence type="ECO:0000256" key="4">
    <source>
        <dbReference type="ARBA" id="ARBA00022833"/>
    </source>
</evidence>
<evidence type="ECO:0000313" key="7">
    <source>
        <dbReference type="EMBL" id="PJJ70704.1"/>
    </source>
</evidence>
<dbReference type="GO" id="GO:0016491">
    <property type="term" value="F:oxidoreductase activity"/>
    <property type="evidence" value="ECO:0007669"/>
    <property type="project" value="UniProtKB-KW"/>
</dbReference>
<gene>
    <name evidence="7" type="ORF">CLV46_0228</name>
</gene>
<name>A0A2M9CFI2_9MICO</name>
<dbReference type="SUPFAM" id="SSF50129">
    <property type="entry name" value="GroES-like"/>
    <property type="match status" value="1"/>
</dbReference>
<dbReference type="Gene3D" id="3.40.50.720">
    <property type="entry name" value="NAD(P)-binding Rossmann-like Domain"/>
    <property type="match status" value="1"/>
</dbReference>
<dbReference type="Proteomes" id="UP000228758">
    <property type="component" value="Unassembled WGS sequence"/>
</dbReference>
<evidence type="ECO:0000313" key="8">
    <source>
        <dbReference type="Proteomes" id="UP000228758"/>
    </source>
</evidence>
<dbReference type="OrthoDB" id="241504at2"/>
<dbReference type="PANTHER" id="PTHR43350:SF19">
    <property type="entry name" value="D-GULOSIDE 3-DEHYDROGENASE"/>
    <property type="match status" value="1"/>
</dbReference>
<keyword evidence="8" id="KW-1185">Reference proteome</keyword>
<organism evidence="7 8">
    <name type="scientific">Diaminobutyricimonas aerilata</name>
    <dbReference type="NCBI Taxonomy" id="1162967"/>
    <lineage>
        <taxon>Bacteria</taxon>
        <taxon>Bacillati</taxon>
        <taxon>Actinomycetota</taxon>
        <taxon>Actinomycetes</taxon>
        <taxon>Micrococcales</taxon>
        <taxon>Microbacteriaceae</taxon>
        <taxon>Diaminobutyricimonas</taxon>
    </lineage>
</organism>
<accession>A0A2M9CFI2</accession>
<dbReference type="Gene3D" id="3.90.180.10">
    <property type="entry name" value="Medium-chain alcohol dehydrogenases, catalytic domain"/>
    <property type="match status" value="2"/>
</dbReference>
<comment type="cofactor">
    <cofactor evidence="1">
        <name>Zn(2+)</name>
        <dbReference type="ChEBI" id="CHEBI:29105"/>
    </cofactor>
</comment>
<evidence type="ECO:0000256" key="1">
    <source>
        <dbReference type="ARBA" id="ARBA00001947"/>
    </source>
</evidence>
<proteinExistence type="inferred from homology"/>
<evidence type="ECO:0000259" key="6">
    <source>
        <dbReference type="SMART" id="SM00829"/>
    </source>
</evidence>
<protein>
    <submittedName>
        <fullName evidence="7">2-desacetyl-2-hydroxyethyl bacteriochlorophyllide A dehydrogenase</fullName>
    </submittedName>
</protein>
<dbReference type="AlphaFoldDB" id="A0A2M9CFI2"/>
<feature type="domain" description="Enoyl reductase (ER)" evidence="6">
    <location>
        <begin position="5"/>
        <end position="342"/>
    </location>
</feature>
<evidence type="ECO:0000256" key="5">
    <source>
        <dbReference type="ARBA" id="ARBA00023002"/>
    </source>
</evidence>
<dbReference type="SMART" id="SM00829">
    <property type="entry name" value="PKS_ER"/>
    <property type="match status" value="1"/>
</dbReference>
<dbReference type="PANTHER" id="PTHR43350">
    <property type="entry name" value="NAD-DEPENDENT ALCOHOL DEHYDROGENASE"/>
    <property type="match status" value="1"/>
</dbReference>
<keyword evidence="4" id="KW-0862">Zinc</keyword>
<evidence type="ECO:0000256" key="3">
    <source>
        <dbReference type="ARBA" id="ARBA00022723"/>
    </source>
</evidence>
<dbReference type="CDD" id="cd08255">
    <property type="entry name" value="2-desacetyl-2-hydroxyethyl_bacteriochlorophyllide_like"/>
    <property type="match status" value="1"/>
</dbReference>
<reference evidence="7 8" key="1">
    <citation type="submission" date="2017-11" db="EMBL/GenBank/DDBJ databases">
        <title>Genomic Encyclopedia of Archaeal and Bacterial Type Strains, Phase II (KMG-II): From Individual Species to Whole Genera.</title>
        <authorList>
            <person name="Goeker M."/>
        </authorList>
    </citation>
    <scope>NUCLEOTIDE SEQUENCE [LARGE SCALE GENOMIC DNA]</scope>
    <source>
        <strain evidence="7 8">DSM 27393</strain>
    </source>
</reference>
<dbReference type="EMBL" id="PGFF01000001">
    <property type="protein sequence ID" value="PJJ70704.1"/>
    <property type="molecule type" value="Genomic_DNA"/>
</dbReference>
<dbReference type="InterPro" id="IPR036291">
    <property type="entry name" value="NAD(P)-bd_dom_sf"/>
</dbReference>
<dbReference type="Pfam" id="PF00107">
    <property type="entry name" value="ADH_zinc_N"/>
    <property type="match status" value="1"/>
</dbReference>
<evidence type="ECO:0000256" key="2">
    <source>
        <dbReference type="ARBA" id="ARBA00008072"/>
    </source>
</evidence>
<keyword evidence="5" id="KW-0560">Oxidoreductase</keyword>
<dbReference type="InterPro" id="IPR020843">
    <property type="entry name" value="ER"/>
</dbReference>
<sequence length="347" mass="37453">MGRMVSFSSPRLAQVVDEESRPLAVDEVRISTLYSGISAGTELTAYRGTNPYLNKRWDEQRRLFVDGSTSFEYPVNGWGYEEVGEVVEVGAEVTTVAVGDVIWGTWGHRTETVQKADRAAKRILSPDADPRIGIFSHIGAIALNVVLDADIHIGETVAVFGLGVPGQLVAQLARLNGARVIAVDGVASRRELAQQLGADEVIDASAGGVAERIRELTGGLGADVCLEVSGNYSAMHEAIRSVAYSSRVCVAGFMQGEGVGLRLGEEFHHNRVAVIASQISGVAPALRHRWDEYRLQRTAVDLAVSGRLRVTELISHTMPLERGREAFELLDGSPRDVLQVVLDAKAV</sequence>
<dbReference type="SUPFAM" id="SSF51735">
    <property type="entry name" value="NAD(P)-binding Rossmann-fold domains"/>
    <property type="match status" value="1"/>
</dbReference>
<dbReference type="InterPro" id="IPR013149">
    <property type="entry name" value="ADH-like_C"/>
</dbReference>
<dbReference type="RefSeq" id="WP_100363096.1">
    <property type="nucleotide sequence ID" value="NZ_PGFF01000001.1"/>
</dbReference>
<dbReference type="GO" id="GO:0046872">
    <property type="term" value="F:metal ion binding"/>
    <property type="evidence" value="ECO:0007669"/>
    <property type="project" value="UniProtKB-KW"/>
</dbReference>
<comment type="caution">
    <text evidence="7">The sequence shown here is derived from an EMBL/GenBank/DDBJ whole genome shotgun (WGS) entry which is preliminary data.</text>
</comment>
<comment type="similarity">
    <text evidence="2">Belongs to the zinc-containing alcohol dehydrogenase family.</text>
</comment>
<keyword evidence="3" id="KW-0479">Metal-binding</keyword>
<dbReference type="InterPro" id="IPR011032">
    <property type="entry name" value="GroES-like_sf"/>
</dbReference>